<comment type="caution">
    <text evidence="2">The sequence shown here is derived from an EMBL/GenBank/DDBJ whole genome shotgun (WGS) entry which is preliminary data.</text>
</comment>
<reference evidence="2 3" key="1">
    <citation type="submission" date="2019-04" db="EMBL/GenBank/DDBJ databases">
        <title>High contiguity whole genome sequence and gene annotation resource for two Venturia nashicola isolates.</title>
        <authorList>
            <person name="Prokchorchik M."/>
            <person name="Won K."/>
            <person name="Lee Y."/>
            <person name="Choi E.D."/>
            <person name="Segonzac C."/>
            <person name="Sohn K.H."/>
        </authorList>
    </citation>
    <scope>NUCLEOTIDE SEQUENCE [LARGE SCALE GENOMIC DNA]</scope>
    <source>
        <strain evidence="2 3">PRI2</strain>
    </source>
</reference>
<evidence type="ECO:0000313" key="2">
    <source>
        <dbReference type="EMBL" id="TID24342.1"/>
    </source>
</evidence>
<gene>
    <name evidence="2" type="ORF">E6O75_ATG02707</name>
</gene>
<feature type="signal peptide" evidence="1">
    <location>
        <begin position="1"/>
        <end position="18"/>
    </location>
</feature>
<dbReference type="Proteomes" id="UP000298493">
    <property type="component" value="Unassembled WGS sequence"/>
</dbReference>
<name>A0A4Z1PNW0_9PEZI</name>
<keyword evidence="3" id="KW-1185">Reference proteome</keyword>
<keyword evidence="1" id="KW-0732">Signal</keyword>
<dbReference type="EMBL" id="SNSC02000005">
    <property type="protein sequence ID" value="TID24342.1"/>
    <property type="molecule type" value="Genomic_DNA"/>
</dbReference>
<evidence type="ECO:0000256" key="1">
    <source>
        <dbReference type="SAM" id="SignalP"/>
    </source>
</evidence>
<accession>A0A4Z1PNW0</accession>
<evidence type="ECO:0000313" key="3">
    <source>
        <dbReference type="Proteomes" id="UP000298493"/>
    </source>
</evidence>
<dbReference type="AlphaFoldDB" id="A0A4Z1PNW0"/>
<dbReference type="GO" id="GO:0000502">
    <property type="term" value="C:proteasome complex"/>
    <property type="evidence" value="ECO:0007669"/>
    <property type="project" value="UniProtKB-KW"/>
</dbReference>
<feature type="chain" id="PRO_5021484242" evidence="1">
    <location>
        <begin position="19"/>
        <end position="129"/>
    </location>
</feature>
<organism evidence="2 3">
    <name type="scientific">Venturia nashicola</name>
    <dbReference type="NCBI Taxonomy" id="86259"/>
    <lineage>
        <taxon>Eukaryota</taxon>
        <taxon>Fungi</taxon>
        <taxon>Dikarya</taxon>
        <taxon>Ascomycota</taxon>
        <taxon>Pezizomycotina</taxon>
        <taxon>Dothideomycetes</taxon>
        <taxon>Pleosporomycetidae</taxon>
        <taxon>Venturiales</taxon>
        <taxon>Venturiaceae</taxon>
        <taxon>Venturia</taxon>
    </lineage>
</organism>
<proteinExistence type="predicted"/>
<protein>
    <submittedName>
        <fullName evidence="2">26S proteasome regulatory subunit</fullName>
    </submittedName>
</protein>
<keyword evidence="2" id="KW-0647">Proteasome</keyword>
<sequence>MKLTPAFLIATLVSSISATAYDNCCCTKRDNKHSLPYCDKDAGDAVIKAYGDRYAWSAHYWDKLFVDGPKYPGYYLYATGNGEGKKNQDHRIGAQEIGKACGKQHAGQSCFRMPKNVCINYKGDVLSKC</sequence>